<dbReference type="Proteomes" id="UP000030755">
    <property type="component" value="Unassembled WGS sequence"/>
</dbReference>
<accession>A0A075ASS5</accession>
<sequence>MQRAKTSRRNILVFLEFPNRKMTVDFKKSSWKFEHYNYSTKKLGSSRSYMMENNKYIYLNNSHLGKNQGNESNDAGHDYNLLYSSIQIKSF</sequence>
<evidence type="ECO:0000313" key="1">
    <source>
        <dbReference type="EMBL" id="EPZ33210.1"/>
    </source>
</evidence>
<gene>
    <name evidence="1" type="ORF">O9G_001179</name>
</gene>
<keyword evidence="2" id="KW-1185">Reference proteome</keyword>
<name>A0A075ASS5_ROZAC</name>
<dbReference type="HOGENOM" id="CLU_2428307_0_0_1"/>
<reference evidence="1 2" key="1">
    <citation type="journal article" date="2013" name="Curr. Biol.">
        <title>Shared signatures of parasitism and phylogenomics unite Cryptomycota and microsporidia.</title>
        <authorList>
            <person name="James T.Y."/>
            <person name="Pelin A."/>
            <person name="Bonen L."/>
            <person name="Ahrendt S."/>
            <person name="Sain D."/>
            <person name="Corradi N."/>
            <person name="Stajich J.E."/>
        </authorList>
    </citation>
    <scope>NUCLEOTIDE SEQUENCE [LARGE SCALE GENOMIC DNA]</scope>
    <source>
        <strain evidence="1 2">CSF55</strain>
    </source>
</reference>
<evidence type="ECO:0000313" key="2">
    <source>
        <dbReference type="Proteomes" id="UP000030755"/>
    </source>
</evidence>
<dbReference type="AlphaFoldDB" id="A0A075ASS5"/>
<dbReference type="EMBL" id="KE561071">
    <property type="protein sequence ID" value="EPZ33210.1"/>
    <property type="molecule type" value="Genomic_DNA"/>
</dbReference>
<protein>
    <submittedName>
        <fullName evidence="1">Uncharacterized protein</fullName>
    </submittedName>
</protein>
<organism evidence="1 2">
    <name type="scientific">Rozella allomycis (strain CSF55)</name>
    <dbReference type="NCBI Taxonomy" id="988480"/>
    <lineage>
        <taxon>Eukaryota</taxon>
        <taxon>Fungi</taxon>
        <taxon>Fungi incertae sedis</taxon>
        <taxon>Cryptomycota</taxon>
        <taxon>Cryptomycota incertae sedis</taxon>
        <taxon>Rozella</taxon>
    </lineage>
</organism>
<proteinExistence type="predicted"/>